<evidence type="ECO:0000256" key="1">
    <source>
        <dbReference type="ARBA" id="ARBA00000885"/>
    </source>
</evidence>
<dbReference type="GO" id="GO:0006511">
    <property type="term" value="P:ubiquitin-dependent protein catabolic process"/>
    <property type="evidence" value="ECO:0007669"/>
    <property type="project" value="TreeGrafter"/>
</dbReference>
<reference evidence="12 13" key="2">
    <citation type="submission" date="2024-05" db="EMBL/GenBank/DDBJ databases">
        <authorList>
            <person name="Chen Y."/>
            <person name="Shah S."/>
            <person name="Dougan E. K."/>
            <person name="Thang M."/>
            <person name="Chan C."/>
        </authorList>
    </citation>
    <scope>NUCLEOTIDE SEQUENCE [LARGE SCALE GENOMIC DNA]</scope>
</reference>
<comment type="caution">
    <text evidence="6">Lacks conserved residue(s) required for the propagation of feature annotation.</text>
</comment>
<keyword evidence="5 6" id="KW-0833">Ubl conjugation pathway</keyword>
<keyword evidence="13" id="KW-1185">Reference proteome</keyword>
<proteinExistence type="predicted"/>
<dbReference type="PROSITE" id="PS50237">
    <property type="entry name" value="HECT"/>
    <property type="match status" value="1"/>
</dbReference>
<dbReference type="EMBL" id="CAMXCT010001448">
    <property type="protein sequence ID" value="CAI3990235.1"/>
    <property type="molecule type" value="Genomic_DNA"/>
</dbReference>
<feature type="domain" description="Ubiquitin-like" evidence="9">
    <location>
        <begin position="214"/>
        <end position="288"/>
    </location>
</feature>
<dbReference type="GO" id="GO:0005737">
    <property type="term" value="C:cytoplasm"/>
    <property type="evidence" value="ECO:0007669"/>
    <property type="project" value="TreeGrafter"/>
</dbReference>
<comment type="pathway">
    <text evidence="2">Protein modification; protein ubiquitination.</text>
</comment>
<evidence type="ECO:0000256" key="4">
    <source>
        <dbReference type="ARBA" id="ARBA00022679"/>
    </source>
</evidence>
<dbReference type="EC" id="2.3.2.26" evidence="3"/>
<dbReference type="PROSITE" id="PS50053">
    <property type="entry name" value="UBIQUITIN_2"/>
    <property type="match status" value="1"/>
</dbReference>
<comment type="caution">
    <text evidence="11">The sequence shown here is derived from an EMBL/GenBank/DDBJ whole genome shotgun (WGS) entry which is preliminary data.</text>
</comment>
<dbReference type="Gene3D" id="1.20.58.2190">
    <property type="match status" value="1"/>
</dbReference>
<dbReference type="SUPFAM" id="SSF143503">
    <property type="entry name" value="PUG domain-like"/>
    <property type="match status" value="1"/>
</dbReference>
<dbReference type="PROSITE" id="PS50033">
    <property type="entry name" value="UBX"/>
    <property type="match status" value="1"/>
</dbReference>
<evidence type="ECO:0000259" key="9">
    <source>
        <dbReference type="PROSITE" id="PS50053"/>
    </source>
</evidence>
<dbReference type="Gene3D" id="3.30.2160.10">
    <property type="entry name" value="Hect, E3 ligase catalytic domain"/>
    <property type="match status" value="1"/>
</dbReference>
<dbReference type="Pfam" id="PF00632">
    <property type="entry name" value="HECT"/>
    <property type="match status" value="1"/>
</dbReference>
<dbReference type="Proteomes" id="UP001152797">
    <property type="component" value="Unassembled WGS sequence"/>
</dbReference>
<keyword evidence="7" id="KW-0472">Membrane</keyword>
<evidence type="ECO:0000313" key="11">
    <source>
        <dbReference type="EMBL" id="CAI3990235.1"/>
    </source>
</evidence>
<dbReference type="InterPro" id="IPR000626">
    <property type="entry name" value="Ubiquitin-like_dom"/>
</dbReference>
<evidence type="ECO:0000256" key="3">
    <source>
        <dbReference type="ARBA" id="ARBA00012485"/>
    </source>
</evidence>
<sequence length="695" mass="77281">MFYPLVLPYSHRFPSFQGDRCTLINDFATTTCSACGGPRGYDGGTAVPAVPVSDSFAAECQEVMEQIWNLASLKALLSLVGNVLEHPGEAKYLGPIKKSNARIHSSVVQVAGAARVLRLAGFTEDAESFFLVEPHAARLLQVHLALQGQLTAVTASAAANGYGEASTVASKSKFDQNLLREIQAEAHHQAALRGAPAAPAVTAAPAPASASAVLRLRLRIPLGGSLEMKVPSVTRVTAFQAEVRQLTGVPCHHQRLRFGFPASRVLRPNDATDTLQDAGLQDGELLILEDLHDLFLGNLESGQFTMEEMLDKLPPEAPEGEEFNTMTLFLNVLSAFEIETYEMDFWQGVRCRLRKALKEDSTGELESLSSGLQKIQLLFRQHDTRQRMHLLLTSLPLRRKSHTTKMTILRARFLQDVMDLVLDMERRHMLSRLQVIYTGEKGVDAGGLTRDFFASFARHMAEEQSLWRTTGRGSLHPLDPRPVDGVPRKLRQTPNDFFRACGRVHAMAILHGCKLGRPLSRPFVRLLLNLKPKSLSELQAEFKHEAGDATDYRCREDFLQMPLEDLGLKGMLTFSNEKKEFLPGGAQIEVTDENKEEWLWHSLNYDLFESAEYAASWFRQGLIDVLGGQSKQLGSWKKPGDGKKLGTQPLLSVTIGIIYGIYIYIYWLVVWNMAFIFHLLGISSSQLTNSYFSAA</sequence>
<accession>A0A9P1CEW2</accession>
<dbReference type="InterPro" id="IPR029071">
    <property type="entry name" value="Ubiquitin-like_domsf"/>
</dbReference>
<dbReference type="InterPro" id="IPR050409">
    <property type="entry name" value="E3_ubiq-protein_ligase"/>
</dbReference>
<dbReference type="Pfam" id="PF09409">
    <property type="entry name" value="PUB"/>
    <property type="match status" value="1"/>
</dbReference>
<dbReference type="InterPro" id="IPR001012">
    <property type="entry name" value="UBX_dom"/>
</dbReference>
<evidence type="ECO:0000256" key="7">
    <source>
        <dbReference type="SAM" id="Phobius"/>
    </source>
</evidence>
<evidence type="ECO:0000256" key="2">
    <source>
        <dbReference type="ARBA" id="ARBA00004906"/>
    </source>
</evidence>
<dbReference type="GO" id="GO:0061630">
    <property type="term" value="F:ubiquitin protein ligase activity"/>
    <property type="evidence" value="ECO:0007669"/>
    <property type="project" value="UniProtKB-EC"/>
</dbReference>
<organism evidence="11">
    <name type="scientific">Cladocopium goreaui</name>
    <dbReference type="NCBI Taxonomy" id="2562237"/>
    <lineage>
        <taxon>Eukaryota</taxon>
        <taxon>Sar</taxon>
        <taxon>Alveolata</taxon>
        <taxon>Dinophyceae</taxon>
        <taxon>Suessiales</taxon>
        <taxon>Symbiodiniaceae</taxon>
        <taxon>Cladocopium</taxon>
    </lineage>
</organism>
<evidence type="ECO:0000313" key="12">
    <source>
        <dbReference type="EMBL" id="CAL4777547.1"/>
    </source>
</evidence>
<keyword evidence="7" id="KW-1133">Transmembrane helix</keyword>
<reference evidence="11" key="1">
    <citation type="submission" date="2022-10" db="EMBL/GenBank/DDBJ databases">
        <authorList>
            <person name="Chen Y."/>
            <person name="Dougan E. K."/>
            <person name="Chan C."/>
            <person name="Rhodes N."/>
            <person name="Thang M."/>
        </authorList>
    </citation>
    <scope>NUCLEOTIDE SEQUENCE</scope>
</reference>
<evidence type="ECO:0000313" key="13">
    <source>
        <dbReference type="Proteomes" id="UP001152797"/>
    </source>
</evidence>
<evidence type="ECO:0000256" key="5">
    <source>
        <dbReference type="ARBA" id="ARBA00022786"/>
    </source>
</evidence>
<dbReference type="SUPFAM" id="SSF56204">
    <property type="entry name" value="Hect, E3 ligase catalytic domain"/>
    <property type="match status" value="1"/>
</dbReference>
<dbReference type="SUPFAM" id="SSF54236">
    <property type="entry name" value="Ubiquitin-like"/>
    <property type="match status" value="1"/>
</dbReference>
<evidence type="ECO:0000259" key="10">
    <source>
        <dbReference type="PROSITE" id="PS50237"/>
    </source>
</evidence>
<dbReference type="InterPro" id="IPR036339">
    <property type="entry name" value="PUB-like_dom_sf"/>
</dbReference>
<comment type="catalytic activity">
    <reaction evidence="1">
        <text>S-ubiquitinyl-[E2 ubiquitin-conjugating enzyme]-L-cysteine + [acceptor protein]-L-lysine = [E2 ubiquitin-conjugating enzyme]-L-cysteine + N(6)-ubiquitinyl-[acceptor protein]-L-lysine.</text>
        <dbReference type="EC" id="2.3.2.26"/>
    </reaction>
</comment>
<dbReference type="SMART" id="SM00119">
    <property type="entry name" value="HECTc"/>
    <property type="match status" value="1"/>
</dbReference>
<dbReference type="InterPro" id="IPR035983">
    <property type="entry name" value="Hect_E3_ubiquitin_ligase"/>
</dbReference>
<protein>
    <recommendedName>
        <fullName evidence="3">HECT-type E3 ubiquitin transferase</fullName>
        <ecNumber evidence="3">2.3.2.26</ecNumber>
    </recommendedName>
</protein>
<dbReference type="PANTHER" id="PTHR11254:SF67">
    <property type="entry name" value="E3 UBIQUITIN-PROTEIN LIGASE HUWE1"/>
    <property type="match status" value="1"/>
</dbReference>
<feature type="domain" description="HECT" evidence="10">
    <location>
        <begin position="423"/>
        <end position="626"/>
    </location>
</feature>
<feature type="domain" description="UBX" evidence="8">
    <location>
        <begin position="209"/>
        <end position="288"/>
    </location>
</feature>
<dbReference type="CDD" id="cd09212">
    <property type="entry name" value="PUB"/>
    <property type="match status" value="1"/>
</dbReference>
<evidence type="ECO:0000256" key="6">
    <source>
        <dbReference type="PROSITE-ProRule" id="PRU00104"/>
    </source>
</evidence>
<dbReference type="Gene3D" id="3.10.20.90">
    <property type="entry name" value="Phosphatidylinositol 3-kinase Catalytic Subunit, Chain A, domain 1"/>
    <property type="match status" value="1"/>
</dbReference>
<dbReference type="OrthoDB" id="49605at2759"/>
<dbReference type="InterPro" id="IPR018997">
    <property type="entry name" value="PUB_domain"/>
</dbReference>
<name>A0A9P1CEW2_9DINO</name>
<dbReference type="PANTHER" id="PTHR11254">
    <property type="entry name" value="HECT DOMAIN UBIQUITIN-PROTEIN LIGASE"/>
    <property type="match status" value="1"/>
</dbReference>
<evidence type="ECO:0000259" key="8">
    <source>
        <dbReference type="PROSITE" id="PS50033"/>
    </source>
</evidence>
<dbReference type="EMBL" id="CAMXCT020001448">
    <property type="protein sequence ID" value="CAL1143610.1"/>
    <property type="molecule type" value="Genomic_DNA"/>
</dbReference>
<keyword evidence="4 12" id="KW-0808">Transferase</keyword>
<dbReference type="EMBL" id="CAMXCT030001448">
    <property type="protein sequence ID" value="CAL4777547.1"/>
    <property type="molecule type" value="Genomic_DNA"/>
</dbReference>
<keyword evidence="7" id="KW-0812">Transmembrane</keyword>
<dbReference type="GO" id="GO:0000209">
    <property type="term" value="P:protein polyubiquitination"/>
    <property type="evidence" value="ECO:0007669"/>
    <property type="project" value="TreeGrafter"/>
</dbReference>
<dbReference type="AlphaFoldDB" id="A0A9P1CEW2"/>
<feature type="transmembrane region" description="Helical" evidence="7">
    <location>
        <begin position="657"/>
        <end position="680"/>
    </location>
</feature>
<dbReference type="Gene3D" id="3.90.1750.10">
    <property type="entry name" value="Hect, E3 ligase catalytic domains"/>
    <property type="match status" value="1"/>
</dbReference>
<gene>
    <name evidence="11" type="ORF">C1SCF055_LOCUS17239</name>
</gene>
<dbReference type="InterPro" id="IPR000569">
    <property type="entry name" value="HECT_dom"/>
</dbReference>